<evidence type="ECO:0000256" key="1">
    <source>
        <dbReference type="SAM" id="MobiDB-lite"/>
    </source>
</evidence>
<dbReference type="EMBL" id="KN832994">
    <property type="protein sequence ID" value="KIM82604.1"/>
    <property type="molecule type" value="Genomic_DNA"/>
</dbReference>
<evidence type="ECO:0000313" key="3">
    <source>
        <dbReference type="Proteomes" id="UP000054166"/>
    </source>
</evidence>
<accession>A0A0C3FSH7</accession>
<reference evidence="3" key="2">
    <citation type="submission" date="2015-01" db="EMBL/GenBank/DDBJ databases">
        <title>Evolutionary Origins and Diversification of the Mycorrhizal Mutualists.</title>
        <authorList>
            <consortium name="DOE Joint Genome Institute"/>
            <consortium name="Mycorrhizal Genomics Consortium"/>
            <person name="Kohler A."/>
            <person name="Kuo A."/>
            <person name="Nagy L.G."/>
            <person name="Floudas D."/>
            <person name="Copeland A."/>
            <person name="Barry K.W."/>
            <person name="Cichocki N."/>
            <person name="Veneault-Fourrey C."/>
            <person name="LaButti K."/>
            <person name="Lindquist E.A."/>
            <person name="Lipzen A."/>
            <person name="Lundell T."/>
            <person name="Morin E."/>
            <person name="Murat C."/>
            <person name="Riley R."/>
            <person name="Ohm R."/>
            <person name="Sun H."/>
            <person name="Tunlid A."/>
            <person name="Henrissat B."/>
            <person name="Grigoriev I.V."/>
            <person name="Hibbett D.S."/>
            <person name="Martin F."/>
        </authorList>
    </citation>
    <scope>NUCLEOTIDE SEQUENCE [LARGE SCALE GENOMIC DNA]</scope>
    <source>
        <strain evidence="3">F 1598</strain>
    </source>
</reference>
<protein>
    <submittedName>
        <fullName evidence="2">Uncharacterized protein</fullName>
    </submittedName>
</protein>
<feature type="compositionally biased region" description="Polar residues" evidence="1">
    <location>
        <begin position="32"/>
        <end position="43"/>
    </location>
</feature>
<dbReference type="HOGENOM" id="CLU_2904969_0_0_1"/>
<reference evidence="2 3" key="1">
    <citation type="submission" date="2014-04" db="EMBL/GenBank/DDBJ databases">
        <authorList>
            <consortium name="DOE Joint Genome Institute"/>
            <person name="Kuo A."/>
            <person name="Tarkka M."/>
            <person name="Buscot F."/>
            <person name="Kohler A."/>
            <person name="Nagy L.G."/>
            <person name="Floudas D."/>
            <person name="Copeland A."/>
            <person name="Barry K.W."/>
            <person name="Cichocki N."/>
            <person name="Veneault-Fourrey C."/>
            <person name="LaButti K."/>
            <person name="Lindquist E.A."/>
            <person name="Lipzen A."/>
            <person name="Lundell T."/>
            <person name="Morin E."/>
            <person name="Murat C."/>
            <person name="Sun H."/>
            <person name="Tunlid A."/>
            <person name="Henrissat B."/>
            <person name="Grigoriev I.V."/>
            <person name="Hibbett D.S."/>
            <person name="Martin F."/>
            <person name="Nordberg H.P."/>
            <person name="Cantor M.N."/>
            <person name="Hua S.X."/>
        </authorList>
    </citation>
    <scope>NUCLEOTIDE SEQUENCE [LARGE SCALE GENOMIC DNA]</scope>
    <source>
        <strain evidence="2 3">F 1598</strain>
    </source>
</reference>
<keyword evidence="3" id="KW-1185">Reference proteome</keyword>
<dbReference type="Proteomes" id="UP000054166">
    <property type="component" value="Unassembled WGS sequence"/>
</dbReference>
<gene>
    <name evidence="2" type="ORF">PILCRDRAFT_468326</name>
</gene>
<organism evidence="2 3">
    <name type="scientific">Piloderma croceum (strain F 1598)</name>
    <dbReference type="NCBI Taxonomy" id="765440"/>
    <lineage>
        <taxon>Eukaryota</taxon>
        <taxon>Fungi</taxon>
        <taxon>Dikarya</taxon>
        <taxon>Basidiomycota</taxon>
        <taxon>Agaricomycotina</taxon>
        <taxon>Agaricomycetes</taxon>
        <taxon>Agaricomycetidae</taxon>
        <taxon>Atheliales</taxon>
        <taxon>Atheliaceae</taxon>
        <taxon>Piloderma</taxon>
    </lineage>
</organism>
<feature type="region of interest" description="Disordered" evidence="1">
    <location>
        <begin position="32"/>
        <end position="62"/>
    </location>
</feature>
<evidence type="ECO:0000313" key="2">
    <source>
        <dbReference type="EMBL" id="KIM82604.1"/>
    </source>
</evidence>
<proteinExistence type="predicted"/>
<name>A0A0C3FSH7_PILCF</name>
<feature type="compositionally biased region" description="Basic and acidic residues" evidence="1">
    <location>
        <begin position="52"/>
        <end position="62"/>
    </location>
</feature>
<sequence>MAPTTPTNAQRKSLSSCDYILIVIPYPFQRSVQSPPQEISQRTCPHYGRCTPDQRKCQDTQR</sequence>
<dbReference type="InParanoid" id="A0A0C3FSH7"/>
<dbReference type="AlphaFoldDB" id="A0A0C3FSH7"/>